<sequence length="161" mass="18805">MGRYLLLMLVVVVFVASGDALTRVSDTTEALQVFRSGASSSLSNQILHRRFLRSSDSFKKTNRAENVNNEERSIVPLKKLKTATKRIFDAISKQFKKAGHWFMKTLREEHYYKKWYRNGDKPGTVFKRLHLESGPKGKQHPRYIDYEEYVAFWTKKKGTIK</sequence>
<dbReference type="Pfam" id="PF16810">
    <property type="entry name" value="RXLR"/>
    <property type="match status" value="1"/>
</dbReference>
<reference evidence="7" key="1">
    <citation type="submission" date="2017-03" db="EMBL/GenBank/DDBJ databases">
        <title>Phytopthora megakarya and P. palmivora, two closely related causual agents of cacao black pod achieved similar genome size and gene model numbers by different mechanisms.</title>
        <authorList>
            <person name="Ali S."/>
            <person name="Shao J."/>
            <person name="Larry D.J."/>
            <person name="Kronmiller B."/>
            <person name="Shen D."/>
            <person name="Strem M.D."/>
            <person name="Melnick R.L."/>
            <person name="Guiltinan M.J."/>
            <person name="Tyler B.M."/>
            <person name="Meinhardt L.W."/>
            <person name="Bailey B.A."/>
        </authorList>
    </citation>
    <scope>NUCLEOTIDE SEQUENCE [LARGE SCALE GENOMIC DNA]</scope>
    <source>
        <strain evidence="7">zdho120</strain>
    </source>
</reference>
<dbReference type="EMBL" id="NBNE01003190">
    <property type="protein sequence ID" value="OWZ08332.1"/>
    <property type="molecule type" value="Genomic_DNA"/>
</dbReference>
<keyword evidence="4 5" id="KW-0732">Signal</keyword>
<comment type="subcellular location">
    <subcellularLocation>
        <location evidence="1 5">Secreted</location>
    </subcellularLocation>
</comment>
<feature type="signal peptide" evidence="5">
    <location>
        <begin position="1"/>
        <end position="20"/>
    </location>
</feature>
<comment type="domain">
    <text evidence="5">The RxLR-dEER motif acts to carry the protein into the host cell cytoplasm through binding to cell surface phosphatidylinositol-3-phosphate.</text>
</comment>
<keyword evidence="3 5" id="KW-0964">Secreted</keyword>
<comment type="similarity">
    <text evidence="2 5">Belongs to the RxLR effector family.</text>
</comment>
<dbReference type="Proteomes" id="UP000198211">
    <property type="component" value="Unassembled WGS sequence"/>
</dbReference>
<accession>A0A225VSL5</accession>
<comment type="caution">
    <text evidence="6">The sequence shown here is derived from an EMBL/GenBank/DDBJ whole genome shotgun (WGS) entry which is preliminary data.</text>
</comment>
<evidence type="ECO:0000313" key="7">
    <source>
        <dbReference type="Proteomes" id="UP000198211"/>
    </source>
</evidence>
<dbReference type="AlphaFoldDB" id="A0A225VSL5"/>
<evidence type="ECO:0000256" key="5">
    <source>
        <dbReference type="RuleBase" id="RU367124"/>
    </source>
</evidence>
<keyword evidence="7" id="KW-1185">Reference proteome</keyword>
<feature type="chain" id="PRO_5028520225" description="RxLR effector protein" evidence="5">
    <location>
        <begin position="21"/>
        <end position="161"/>
    </location>
</feature>
<comment type="function">
    <text evidence="5">Effector that suppresses plant defense responses during pathogen infection.</text>
</comment>
<evidence type="ECO:0000313" key="6">
    <source>
        <dbReference type="EMBL" id="OWZ08332.1"/>
    </source>
</evidence>
<dbReference type="GO" id="GO:0005576">
    <property type="term" value="C:extracellular region"/>
    <property type="evidence" value="ECO:0007669"/>
    <property type="project" value="UniProtKB-SubCell"/>
</dbReference>
<evidence type="ECO:0000256" key="4">
    <source>
        <dbReference type="ARBA" id="ARBA00022729"/>
    </source>
</evidence>
<name>A0A225VSL5_9STRA</name>
<organism evidence="6 7">
    <name type="scientific">Phytophthora megakarya</name>
    <dbReference type="NCBI Taxonomy" id="4795"/>
    <lineage>
        <taxon>Eukaryota</taxon>
        <taxon>Sar</taxon>
        <taxon>Stramenopiles</taxon>
        <taxon>Oomycota</taxon>
        <taxon>Peronosporomycetes</taxon>
        <taxon>Peronosporales</taxon>
        <taxon>Peronosporaceae</taxon>
        <taxon>Phytophthora</taxon>
    </lineage>
</organism>
<gene>
    <name evidence="6" type="ORF">PHMEG_00019138</name>
</gene>
<evidence type="ECO:0000256" key="2">
    <source>
        <dbReference type="ARBA" id="ARBA00010400"/>
    </source>
</evidence>
<evidence type="ECO:0000256" key="3">
    <source>
        <dbReference type="ARBA" id="ARBA00022525"/>
    </source>
</evidence>
<proteinExistence type="inferred from homology"/>
<dbReference type="InterPro" id="IPR031825">
    <property type="entry name" value="RXLR"/>
</dbReference>
<evidence type="ECO:0000256" key="1">
    <source>
        <dbReference type="ARBA" id="ARBA00004613"/>
    </source>
</evidence>
<protein>
    <recommendedName>
        <fullName evidence="5">RxLR effector protein</fullName>
    </recommendedName>
</protein>